<organism evidence="7 8">
    <name type="scientific">Petromyzon marinus</name>
    <name type="common">Sea lamprey</name>
    <dbReference type="NCBI Taxonomy" id="7757"/>
    <lineage>
        <taxon>Eukaryota</taxon>
        <taxon>Metazoa</taxon>
        <taxon>Chordata</taxon>
        <taxon>Craniata</taxon>
        <taxon>Vertebrata</taxon>
        <taxon>Cyclostomata</taxon>
        <taxon>Hyperoartia</taxon>
        <taxon>Petromyzontiformes</taxon>
        <taxon>Petromyzontidae</taxon>
        <taxon>Petromyzon</taxon>
    </lineage>
</organism>
<dbReference type="PANTHER" id="PTHR15073:SF1">
    <property type="entry name" value="RETICULOCYTE-BINDING PROTEIN HOMOLOG 2A"/>
    <property type="match status" value="1"/>
</dbReference>
<feature type="compositionally biased region" description="Low complexity" evidence="6">
    <location>
        <begin position="950"/>
        <end position="995"/>
    </location>
</feature>
<dbReference type="RefSeq" id="XP_032828630.1">
    <property type="nucleotide sequence ID" value="XM_032972739.1"/>
</dbReference>
<feature type="compositionally biased region" description="Polar residues" evidence="6">
    <location>
        <begin position="515"/>
        <end position="524"/>
    </location>
</feature>
<feature type="compositionally biased region" description="Polar residues" evidence="6">
    <location>
        <begin position="662"/>
        <end position="675"/>
    </location>
</feature>
<feature type="compositionally biased region" description="Basic and acidic residues" evidence="6">
    <location>
        <begin position="838"/>
        <end position="850"/>
    </location>
</feature>
<feature type="compositionally biased region" description="Gly residues" evidence="6">
    <location>
        <begin position="159"/>
        <end position="186"/>
    </location>
</feature>
<feature type="region of interest" description="Disordered" evidence="6">
    <location>
        <begin position="595"/>
        <end position="813"/>
    </location>
</feature>
<feature type="compositionally biased region" description="Low complexity" evidence="6">
    <location>
        <begin position="1241"/>
        <end position="1255"/>
    </location>
</feature>
<feature type="compositionally biased region" description="Low complexity" evidence="6">
    <location>
        <begin position="333"/>
        <end position="344"/>
    </location>
</feature>
<dbReference type="AlphaFoldDB" id="A0AAJ7U4R3"/>
<gene>
    <name evidence="8" type="primary">LOC116952972</name>
</gene>
<reference evidence="8" key="1">
    <citation type="submission" date="2025-08" db="UniProtKB">
        <authorList>
            <consortium name="RefSeq"/>
        </authorList>
    </citation>
    <scope>IDENTIFICATION</scope>
    <source>
        <tissue evidence="8">Sperm</tissue>
    </source>
</reference>
<dbReference type="GO" id="GO:0000226">
    <property type="term" value="P:microtubule cytoskeleton organization"/>
    <property type="evidence" value="ECO:0007669"/>
    <property type="project" value="InterPro"/>
</dbReference>
<evidence type="ECO:0000313" key="7">
    <source>
        <dbReference type="Proteomes" id="UP001318040"/>
    </source>
</evidence>
<keyword evidence="3" id="KW-0963">Cytoplasm</keyword>
<comment type="subcellular location">
    <subcellularLocation>
        <location evidence="1">Cytoplasm</location>
        <location evidence="1">Cytoskeleton</location>
    </subcellularLocation>
</comment>
<dbReference type="GO" id="GO:0015630">
    <property type="term" value="C:microtubule cytoskeleton"/>
    <property type="evidence" value="ECO:0007669"/>
    <property type="project" value="InterPro"/>
</dbReference>
<dbReference type="Proteomes" id="UP001318040">
    <property type="component" value="Chromosome 49"/>
</dbReference>
<dbReference type="Pfam" id="PF05672">
    <property type="entry name" value="MAP7"/>
    <property type="match status" value="1"/>
</dbReference>
<sequence>MARNEGPSAHRVPALSPRAATSSGRLFTIREQDEGRGGGGRPNRRWKHVPSSLKVTHDYRSPPSGKDTIRRGECGGRGDRDDGRGDSGSGGNGNFGGWGSGRLKGRDGGNSGGSGHGSDGKSGGGSGGGISGGGSGSGSGGDGGSVSGDVSGSGSCDIDGGGIGDSGSGGVSHCGGGRDAGVGGSVGHEPNHNGTAGVPVAKMVVEKRLRFEPKVSHSHGKQSHSKGVRKQRQEAHGPRAVSVVLSKVSPGGSPTCKYAGGAVESARASSENGACLFVAGYVTSISARTTKSQERPSRAKPSRHIAASTPGRTRLEDRSSPESRANSTPPPAMANKAGADNGGAKTDERVRLAKERRQELEKMQASRGELFQEKERKARELYERFMAERRRRLAEQRQREEERRVAVDEKRRQKLAEDKARYEASISRAQEKGPPRRDPRNRWSWGGRATFQPHGLAAQAPRGSTPNDCRSVNKPELTAAAPGALSGTTDTPDRRSVSTVNLSRHPPDSVVSKRLSMSSATLLNSPDRPGSSGKRKKTNGRRSQLTPMEMSIVSRLLTPTHSSLARSRSVATLSGEGHCPVFPVCPRSAFASPVLTPTHSKQQHRHRSRSQERRFKPFSTPSPLVERLKKEKRISSPGAGLSASPILRPPRRSEPPPRSCPQTGGTTTPVTSGKTSGPVRANHPSPAATAAFVSSKPPSGPQTPRPRVDRKDAKDVKEAKEVKDAKEKKETKAEKERANAATAKDEKRPAIAKKPKLSSPPAAGSKVATPNGAAPVSPLPPPPPSPLPQAAGGYREKAAMTPATERRGADGAPAEVVEAPAAAVVAAAPVPVVEEKEEEKPGAERARGEMMRMPTIVVEEAPPVVDSDESEEPTASGWFDETAAAGTKPTVSTQEAPAGGKRQGDQSPVDGKPSPKDHPAADGAGRESGARTAETTGPVETARPPPPPVAEAAAAAAAATATAAAATKTPKKSGAAEGDAARPSAATEEAATRTPGGKGRSDEAKAASGGGGGKSLAGSTNAEDATRALAEKRKLAREQREKEEQERIAHAEAEKRMKEEIARRKAEERARREEEARRLEDERRVQEEEERRRAEEERERRETEERERQVEIQKQREEAEVRAREEAEKQRVERARQAHKEEQERLERKKRLEQIMKRTRKSEPNKEKEGGKDLEDTPDQQSNGDTGDSPGLLSLNGQTHAREAPTGNGSAAVGSLTTEGSNGRDFEELIDLAMEPRSMKAAVTAEGGDAAADTVGSATAPPLPPNPPLIAFEENGDSLA</sequence>
<feature type="compositionally biased region" description="Basic and acidic residues" evidence="6">
    <location>
        <begin position="204"/>
        <end position="215"/>
    </location>
</feature>
<feature type="compositionally biased region" description="Basic and acidic residues" evidence="6">
    <location>
        <begin position="794"/>
        <end position="809"/>
    </location>
</feature>
<evidence type="ECO:0000256" key="2">
    <source>
        <dbReference type="ARBA" id="ARBA00007525"/>
    </source>
</evidence>
<keyword evidence="7" id="KW-1185">Reference proteome</keyword>
<evidence type="ECO:0000256" key="1">
    <source>
        <dbReference type="ARBA" id="ARBA00004245"/>
    </source>
</evidence>
<feature type="compositionally biased region" description="Low complexity" evidence="6">
    <location>
        <begin position="147"/>
        <end position="158"/>
    </location>
</feature>
<keyword evidence="4" id="KW-0175">Coiled coil</keyword>
<feature type="region of interest" description="Disordered" evidence="6">
    <location>
        <begin position="288"/>
        <end position="377"/>
    </location>
</feature>
<dbReference type="InterPro" id="IPR008604">
    <property type="entry name" value="MAP7_fam"/>
</dbReference>
<evidence type="ECO:0000256" key="6">
    <source>
        <dbReference type="SAM" id="MobiDB-lite"/>
    </source>
</evidence>
<feature type="compositionally biased region" description="Basic and acidic residues" evidence="6">
    <location>
        <begin position="1024"/>
        <end position="1175"/>
    </location>
</feature>
<feature type="compositionally biased region" description="Pro residues" evidence="6">
    <location>
        <begin position="777"/>
        <end position="787"/>
    </location>
</feature>
<dbReference type="InterPro" id="IPR051483">
    <property type="entry name" value="MAP7_domain-containing"/>
</dbReference>
<evidence type="ECO:0000313" key="8">
    <source>
        <dbReference type="RefSeq" id="XP_032828630.1"/>
    </source>
</evidence>
<dbReference type="KEGG" id="pmrn:116952972"/>
<feature type="compositionally biased region" description="Basic residues" evidence="6">
    <location>
        <begin position="216"/>
        <end position="230"/>
    </location>
</feature>
<feature type="compositionally biased region" description="Basic and acidic residues" evidence="6">
    <location>
        <begin position="345"/>
        <end position="377"/>
    </location>
</feature>
<evidence type="ECO:0000256" key="3">
    <source>
        <dbReference type="ARBA" id="ARBA00022490"/>
    </source>
</evidence>
<name>A0AAJ7U4R3_PETMA</name>
<accession>A0AAJ7U4R3</accession>
<feature type="compositionally biased region" description="Gly residues" evidence="6">
    <location>
        <begin position="86"/>
        <end position="146"/>
    </location>
</feature>
<dbReference type="PANTHER" id="PTHR15073">
    <property type="entry name" value="MICROTUBULE-ASSOCIATED PROTEIN"/>
    <property type="match status" value="1"/>
</dbReference>
<keyword evidence="5" id="KW-0206">Cytoskeleton</keyword>
<feature type="region of interest" description="Disordered" evidence="6">
    <location>
        <begin position="392"/>
        <end position="549"/>
    </location>
</feature>
<proteinExistence type="inferred from homology"/>
<feature type="region of interest" description="Disordered" evidence="6">
    <location>
        <begin position="833"/>
        <end position="1226"/>
    </location>
</feature>
<evidence type="ECO:0000256" key="5">
    <source>
        <dbReference type="ARBA" id="ARBA00023212"/>
    </source>
</evidence>
<feature type="region of interest" description="Disordered" evidence="6">
    <location>
        <begin position="1"/>
        <end position="239"/>
    </location>
</feature>
<comment type="similarity">
    <text evidence="2">Belongs to the MAP7 family.</text>
</comment>
<feature type="compositionally biased region" description="Basic and acidic residues" evidence="6">
    <location>
        <begin position="706"/>
        <end position="749"/>
    </location>
</feature>
<feature type="compositionally biased region" description="Basic and acidic residues" evidence="6">
    <location>
        <begin position="429"/>
        <end position="441"/>
    </location>
</feature>
<feature type="compositionally biased region" description="Basic and acidic residues" evidence="6">
    <location>
        <begin position="913"/>
        <end position="929"/>
    </location>
</feature>
<protein>
    <submittedName>
        <fullName evidence="8">Ensconsin-like</fullName>
    </submittedName>
</protein>
<evidence type="ECO:0000256" key="4">
    <source>
        <dbReference type="ARBA" id="ARBA00023054"/>
    </source>
</evidence>
<feature type="region of interest" description="Disordered" evidence="6">
    <location>
        <begin position="1241"/>
        <end position="1280"/>
    </location>
</feature>
<feature type="compositionally biased region" description="Basic and acidic residues" evidence="6">
    <location>
        <begin position="392"/>
        <end position="422"/>
    </location>
</feature>
<feature type="compositionally biased region" description="Basic and acidic residues" evidence="6">
    <location>
        <begin position="67"/>
        <end position="85"/>
    </location>
</feature>